<feature type="transmembrane region" description="Helical" evidence="11">
    <location>
        <begin position="168"/>
        <end position="191"/>
    </location>
</feature>
<dbReference type="OMA" id="WNVGMAG"/>
<dbReference type="InterPro" id="IPR006639">
    <property type="entry name" value="Preselin/SPP"/>
</dbReference>
<evidence type="ECO:0000313" key="14">
    <source>
        <dbReference type="Proteomes" id="UP000009138"/>
    </source>
</evidence>
<dbReference type="AlphaFoldDB" id="I1C770"/>
<evidence type="ECO:0000256" key="9">
    <source>
        <dbReference type="ARBA" id="ARBA00053367"/>
    </source>
</evidence>
<dbReference type="GO" id="GO:0042500">
    <property type="term" value="F:aspartic endopeptidase activity, intramembrane cleaving"/>
    <property type="evidence" value="ECO:0007669"/>
    <property type="project" value="InterPro"/>
</dbReference>
<dbReference type="GO" id="GO:0000139">
    <property type="term" value="C:Golgi membrane"/>
    <property type="evidence" value="ECO:0007669"/>
    <property type="project" value="UniProtKB-SubCell"/>
</dbReference>
<evidence type="ECO:0000256" key="8">
    <source>
        <dbReference type="ARBA" id="ARBA00023136"/>
    </source>
</evidence>
<dbReference type="PANTHER" id="PTHR10202:SF13">
    <property type="entry name" value="PRESENILIN HOMOLOG"/>
    <property type="match status" value="1"/>
</dbReference>
<evidence type="ECO:0000256" key="1">
    <source>
        <dbReference type="ARBA" id="ARBA00008604"/>
    </source>
</evidence>
<dbReference type="PANTHER" id="PTHR10202">
    <property type="entry name" value="PRESENILIN"/>
    <property type="match status" value="1"/>
</dbReference>
<protein>
    <recommendedName>
        <fullName evidence="11">Presenilin</fullName>
        <ecNumber evidence="11">3.4.23.-</ecNumber>
    </recommendedName>
</protein>
<comment type="function">
    <text evidence="11">Probable subunit of the gamma-secretase complex, an endoprotease complex that catalyzes the intramembrane cleavage of integral membrane proteins such as Notch receptors.</text>
</comment>
<evidence type="ECO:0000313" key="13">
    <source>
        <dbReference type="EMBL" id="EIE84300.1"/>
    </source>
</evidence>
<dbReference type="VEuPathDB" id="FungiDB:RO3G_09010"/>
<name>I1C770_RHIO9</name>
<keyword evidence="11" id="KW-0645">Protease</keyword>
<dbReference type="GO" id="GO:0005789">
    <property type="term" value="C:endoplasmic reticulum membrane"/>
    <property type="evidence" value="ECO:0007669"/>
    <property type="project" value="UniProtKB-SubCell"/>
</dbReference>
<dbReference type="GO" id="GO:0016485">
    <property type="term" value="P:protein processing"/>
    <property type="evidence" value="ECO:0007669"/>
    <property type="project" value="InterPro"/>
</dbReference>
<evidence type="ECO:0000256" key="12">
    <source>
        <dbReference type="SAM" id="MobiDB-lite"/>
    </source>
</evidence>
<comment type="domain">
    <text evidence="11">The PAL motif is required for normal active site conformation.</text>
</comment>
<evidence type="ECO:0000256" key="3">
    <source>
        <dbReference type="ARBA" id="ARBA00022801"/>
    </source>
</evidence>
<feature type="transmembrane region" description="Helical" evidence="11">
    <location>
        <begin position="14"/>
        <end position="39"/>
    </location>
</feature>
<dbReference type="Pfam" id="PF01080">
    <property type="entry name" value="Presenilin"/>
    <property type="match status" value="1"/>
</dbReference>
<feature type="compositionally biased region" description="Low complexity" evidence="12">
    <location>
        <begin position="113"/>
        <end position="124"/>
    </location>
</feature>
<evidence type="ECO:0000256" key="4">
    <source>
        <dbReference type="ARBA" id="ARBA00022824"/>
    </source>
</evidence>
<dbReference type="GO" id="GO:0044351">
    <property type="term" value="P:macropinocytosis"/>
    <property type="evidence" value="ECO:0007669"/>
    <property type="project" value="UniProtKB-ARBA"/>
</dbReference>
<keyword evidence="6 11" id="KW-1133">Transmembrane helix</keyword>
<dbReference type="STRING" id="246409.I1C770"/>
<evidence type="ECO:0000256" key="11">
    <source>
        <dbReference type="RuleBase" id="RU361148"/>
    </source>
</evidence>
<sequence>MAFSLTGLEQWTTWILLGLLAIWDLIAVLCPFGPLKLLIESSKSQQREVPALLYSVNAIWLMMANPGQHFYNSDNNPNEDQFQHSGQTFDQQRASHDGFMRLNDSSQPTIILDNNTTTTTTTNEAKNENDNDDNDDDDEDAERTGLKLGLGDFVFYSVLIARAAMYDWITTVCCTIAVLTGLTATIFLLAIYKKALPALPISIAFGILFYFVAKAVLVPYIGAICVFGMIGL</sequence>
<proteinExistence type="inferred from homology"/>
<comment type="subunit">
    <text evidence="10">Homodimer. Component of the gamma-secretase complex, a complex composed of a presenilin homodimer, nicastrin, aph1 and pen2.</text>
</comment>
<accession>I1C770</accession>
<feature type="region of interest" description="Disordered" evidence="12">
    <location>
        <begin position="109"/>
        <end position="141"/>
    </location>
</feature>
<dbReference type="OrthoDB" id="432970at2759"/>
<organism evidence="13 14">
    <name type="scientific">Rhizopus delemar (strain RA 99-880 / ATCC MYA-4621 / FGSC 9543 / NRRL 43880)</name>
    <name type="common">Mucormycosis agent</name>
    <name type="synonym">Rhizopus arrhizus var. delemar</name>
    <dbReference type="NCBI Taxonomy" id="246409"/>
    <lineage>
        <taxon>Eukaryota</taxon>
        <taxon>Fungi</taxon>
        <taxon>Fungi incertae sedis</taxon>
        <taxon>Mucoromycota</taxon>
        <taxon>Mucoromycotina</taxon>
        <taxon>Mucoromycetes</taxon>
        <taxon>Mucorales</taxon>
        <taxon>Mucorineae</taxon>
        <taxon>Rhizopodaceae</taxon>
        <taxon>Rhizopus</taxon>
    </lineage>
</organism>
<keyword evidence="3 11" id="KW-0378">Hydrolase</keyword>
<dbReference type="FunFam" id="1.10.472.100:FF:000003">
    <property type="entry name" value="Presenilin"/>
    <property type="match status" value="1"/>
</dbReference>
<gene>
    <name evidence="13" type="ORF">RO3G_09010</name>
</gene>
<dbReference type="InterPro" id="IPR042524">
    <property type="entry name" value="Presenilin_C"/>
</dbReference>
<reference evidence="13 14" key="1">
    <citation type="journal article" date="2009" name="PLoS Genet.">
        <title>Genomic analysis of the basal lineage fungus Rhizopus oryzae reveals a whole-genome duplication.</title>
        <authorList>
            <person name="Ma L.-J."/>
            <person name="Ibrahim A.S."/>
            <person name="Skory C."/>
            <person name="Grabherr M.G."/>
            <person name="Burger G."/>
            <person name="Butler M."/>
            <person name="Elias M."/>
            <person name="Idnurm A."/>
            <person name="Lang B.F."/>
            <person name="Sone T."/>
            <person name="Abe A."/>
            <person name="Calvo S.E."/>
            <person name="Corrochano L.M."/>
            <person name="Engels R."/>
            <person name="Fu J."/>
            <person name="Hansberg W."/>
            <person name="Kim J.-M."/>
            <person name="Kodira C.D."/>
            <person name="Koehrsen M.J."/>
            <person name="Liu B."/>
            <person name="Miranda-Saavedra D."/>
            <person name="O'Leary S."/>
            <person name="Ortiz-Castellanos L."/>
            <person name="Poulter R."/>
            <person name="Rodriguez-Romero J."/>
            <person name="Ruiz-Herrera J."/>
            <person name="Shen Y.-Q."/>
            <person name="Zeng Q."/>
            <person name="Galagan J."/>
            <person name="Birren B.W."/>
            <person name="Cuomo C.A."/>
            <person name="Wickes B.L."/>
        </authorList>
    </citation>
    <scope>NUCLEOTIDE SEQUENCE [LARGE SCALE GENOMIC DNA]</scope>
    <source>
        <strain evidence="14">RA 99-880 / ATCC MYA-4621 / FGSC 9543 / NRRL 43880</strain>
    </source>
</reference>
<keyword evidence="4 11" id="KW-0256">Endoplasmic reticulum</keyword>
<dbReference type="InParanoid" id="I1C770"/>
<dbReference type="Proteomes" id="UP000009138">
    <property type="component" value="Unassembled WGS sequence"/>
</dbReference>
<comment type="similarity">
    <text evidence="1 11">Belongs to the peptidase A22A family.</text>
</comment>
<keyword evidence="2 11" id="KW-0812">Transmembrane</keyword>
<keyword evidence="7 11" id="KW-0333">Golgi apparatus</keyword>
<evidence type="ECO:0000256" key="10">
    <source>
        <dbReference type="ARBA" id="ARBA00066080"/>
    </source>
</evidence>
<evidence type="ECO:0000256" key="2">
    <source>
        <dbReference type="ARBA" id="ARBA00022692"/>
    </source>
</evidence>
<dbReference type="RefSeq" id="XP_067519696.1">
    <property type="nucleotide sequence ID" value="XM_067663595.1"/>
</dbReference>
<comment type="subcellular location">
    <subcellularLocation>
        <location evidence="11">Endoplasmic reticulum membrane</location>
        <topology evidence="11">Multi-pass membrane protein</topology>
    </subcellularLocation>
    <subcellularLocation>
        <location evidence="11">Golgi apparatus membrane</location>
        <topology evidence="11">Multi-pass membrane protein</topology>
    </subcellularLocation>
</comment>
<evidence type="ECO:0000256" key="7">
    <source>
        <dbReference type="ARBA" id="ARBA00023034"/>
    </source>
</evidence>
<dbReference type="EMBL" id="CH476737">
    <property type="protein sequence ID" value="EIE84300.1"/>
    <property type="molecule type" value="Genomic_DNA"/>
</dbReference>
<dbReference type="eggNOG" id="KOG2736">
    <property type="taxonomic scope" value="Eukaryota"/>
</dbReference>
<evidence type="ECO:0000256" key="6">
    <source>
        <dbReference type="ARBA" id="ARBA00022989"/>
    </source>
</evidence>
<comment type="function">
    <text evidence="9">Probable catalytic subunit of the gamma-secretase complex, an endoprotease complex that catalyzes the intramembrane cleavage of integral membrane proteins such as Notch receptors. Requires the other members of the gamma-secretase complex to have a protease activity.</text>
</comment>
<dbReference type="EC" id="3.4.23.-" evidence="11"/>
<dbReference type="GO" id="GO:0070765">
    <property type="term" value="C:gamma-secretase complex"/>
    <property type="evidence" value="ECO:0007669"/>
    <property type="project" value="UniProtKB-ARBA"/>
</dbReference>
<dbReference type="SMART" id="SM00730">
    <property type="entry name" value="PSN"/>
    <property type="match status" value="1"/>
</dbReference>
<keyword evidence="5 11" id="KW-0914">Notch signaling pathway</keyword>
<dbReference type="GO" id="GO:0006509">
    <property type="term" value="P:membrane protein ectodomain proteolysis"/>
    <property type="evidence" value="ECO:0007669"/>
    <property type="project" value="TreeGrafter"/>
</dbReference>
<dbReference type="Gene3D" id="1.10.472.100">
    <property type="entry name" value="Presenilin"/>
    <property type="match status" value="1"/>
</dbReference>
<feature type="transmembrane region" description="Helical" evidence="11">
    <location>
        <begin position="203"/>
        <end position="230"/>
    </location>
</feature>
<evidence type="ECO:0000256" key="5">
    <source>
        <dbReference type="ARBA" id="ARBA00022976"/>
    </source>
</evidence>
<keyword evidence="14" id="KW-1185">Reference proteome</keyword>
<dbReference type="GeneID" id="93615976"/>
<dbReference type="InterPro" id="IPR001108">
    <property type="entry name" value="Peptidase_A22A"/>
</dbReference>
<feature type="compositionally biased region" description="Acidic residues" evidence="12">
    <location>
        <begin position="130"/>
        <end position="141"/>
    </location>
</feature>
<keyword evidence="8 11" id="KW-0472">Membrane</keyword>
<dbReference type="PRINTS" id="PR01072">
    <property type="entry name" value="PRESENILIN"/>
</dbReference>